<evidence type="ECO:0000313" key="2">
    <source>
        <dbReference type="Proteomes" id="UP001160390"/>
    </source>
</evidence>
<keyword evidence="2" id="KW-1185">Reference proteome</keyword>
<feature type="non-terminal residue" evidence="1">
    <location>
        <position position="133"/>
    </location>
</feature>
<sequence length="133" mass="14879">MSRLRKGLRHKHGLILTTWLREVRVVLVYKFVYDHRGLMRGYAEEGIEEKTKENEDKASMSIALLGDSTVASQVRCNKRACSLDVRPAAAPRHRATGRMLCVTSLEPASPKYQSVTKGKLLQLMSGLTSLHAT</sequence>
<dbReference type="EMBL" id="CABFNP030000868">
    <property type="protein sequence ID" value="CAI6088933.1"/>
    <property type="molecule type" value="Genomic_DNA"/>
</dbReference>
<dbReference type="Proteomes" id="UP001160390">
    <property type="component" value="Unassembled WGS sequence"/>
</dbReference>
<gene>
    <name evidence="1" type="ORF">CCHLO57077_00008483</name>
</gene>
<accession>A0AA35M1V2</accession>
<proteinExistence type="predicted"/>
<evidence type="ECO:0000313" key="1">
    <source>
        <dbReference type="EMBL" id="CAI6088933.1"/>
    </source>
</evidence>
<comment type="caution">
    <text evidence="1">The sequence shown here is derived from an EMBL/GenBank/DDBJ whole genome shotgun (WGS) entry which is preliminary data.</text>
</comment>
<reference evidence="1" key="1">
    <citation type="submission" date="2023-01" db="EMBL/GenBank/DDBJ databases">
        <authorList>
            <person name="Piombo E."/>
        </authorList>
    </citation>
    <scope>NUCLEOTIDE SEQUENCE</scope>
</reference>
<dbReference type="AlphaFoldDB" id="A0AA35M1V2"/>
<organism evidence="1 2">
    <name type="scientific">Clonostachys chloroleuca</name>
    <dbReference type="NCBI Taxonomy" id="1926264"/>
    <lineage>
        <taxon>Eukaryota</taxon>
        <taxon>Fungi</taxon>
        <taxon>Dikarya</taxon>
        <taxon>Ascomycota</taxon>
        <taxon>Pezizomycotina</taxon>
        <taxon>Sordariomycetes</taxon>
        <taxon>Hypocreomycetidae</taxon>
        <taxon>Hypocreales</taxon>
        <taxon>Bionectriaceae</taxon>
        <taxon>Clonostachys</taxon>
    </lineage>
</organism>
<name>A0AA35M1V2_9HYPO</name>
<protein>
    <submittedName>
        <fullName evidence="1">Uncharacterized protein</fullName>
    </submittedName>
</protein>